<protein>
    <submittedName>
        <fullName evidence="2">Uncharacterized protein</fullName>
    </submittedName>
</protein>
<sequence>MDIQPPSPAPPWQHTQLPPSQLTSSPMHTTSARLGNTRDCSMLIHFEEGPFCSGCSRIG</sequence>
<dbReference type="Proteomes" id="UP000822688">
    <property type="component" value="Chromosome 3"/>
</dbReference>
<feature type="compositionally biased region" description="Pro residues" evidence="1">
    <location>
        <begin position="1"/>
        <end position="11"/>
    </location>
</feature>
<dbReference type="EMBL" id="CM026423">
    <property type="protein sequence ID" value="KAG0582759.1"/>
    <property type="molecule type" value="Genomic_DNA"/>
</dbReference>
<feature type="region of interest" description="Disordered" evidence="1">
    <location>
        <begin position="1"/>
        <end position="33"/>
    </location>
</feature>
<gene>
    <name evidence="2" type="ORF">KC19_3G083600</name>
</gene>
<name>A0A8T0IIL5_CERPU</name>
<evidence type="ECO:0000256" key="1">
    <source>
        <dbReference type="SAM" id="MobiDB-lite"/>
    </source>
</evidence>
<reference evidence="2" key="1">
    <citation type="submission" date="2020-06" db="EMBL/GenBank/DDBJ databases">
        <title>WGS assembly of Ceratodon purpureus strain R40.</title>
        <authorList>
            <person name="Carey S.B."/>
            <person name="Jenkins J."/>
            <person name="Shu S."/>
            <person name="Lovell J.T."/>
            <person name="Sreedasyam A."/>
            <person name="Maumus F."/>
            <person name="Tiley G.P."/>
            <person name="Fernandez-Pozo N."/>
            <person name="Barry K."/>
            <person name="Chen C."/>
            <person name="Wang M."/>
            <person name="Lipzen A."/>
            <person name="Daum C."/>
            <person name="Saski C.A."/>
            <person name="Payton A.C."/>
            <person name="Mcbreen J.C."/>
            <person name="Conrad R.E."/>
            <person name="Kollar L.M."/>
            <person name="Olsson S."/>
            <person name="Huttunen S."/>
            <person name="Landis J.B."/>
            <person name="Wickett N.J."/>
            <person name="Johnson M.G."/>
            <person name="Rensing S.A."/>
            <person name="Grimwood J."/>
            <person name="Schmutz J."/>
            <person name="Mcdaniel S.F."/>
        </authorList>
    </citation>
    <scope>NUCLEOTIDE SEQUENCE</scope>
    <source>
        <strain evidence="2">R40</strain>
    </source>
</reference>
<proteinExistence type="predicted"/>
<comment type="caution">
    <text evidence="2">The sequence shown here is derived from an EMBL/GenBank/DDBJ whole genome shotgun (WGS) entry which is preliminary data.</text>
</comment>
<dbReference type="AlphaFoldDB" id="A0A8T0IIL5"/>
<feature type="compositionally biased region" description="Polar residues" evidence="1">
    <location>
        <begin position="13"/>
        <end position="33"/>
    </location>
</feature>
<organism evidence="2 3">
    <name type="scientific">Ceratodon purpureus</name>
    <name type="common">Fire moss</name>
    <name type="synonym">Dicranum purpureum</name>
    <dbReference type="NCBI Taxonomy" id="3225"/>
    <lineage>
        <taxon>Eukaryota</taxon>
        <taxon>Viridiplantae</taxon>
        <taxon>Streptophyta</taxon>
        <taxon>Embryophyta</taxon>
        <taxon>Bryophyta</taxon>
        <taxon>Bryophytina</taxon>
        <taxon>Bryopsida</taxon>
        <taxon>Dicranidae</taxon>
        <taxon>Pseudoditrichales</taxon>
        <taxon>Ditrichaceae</taxon>
        <taxon>Ceratodon</taxon>
    </lineage>
</organism>
<evidence type="ECO:0000313" key="2">
    <source>
        <dbReference type="EMBL" id="KAG0582759.1"/>
    </source>
</evidence>
<accession>A0A8T0IIL5</accession>
<keyword evidence="3" id="KW-1185">Reference proteome</keyword>
<evidence type="ECO:0000313" key="3">
    <source>
        <dbReference type="Proteomes" id="UP000822688"/>
    </source>
</evidence>